<evidence type="ECO:0000256" key="1">
    <source>
        <dbReference type="ARBA" id="ARBA00007447"/>
    </source>
</evidence>
<dbReference type="InterPro" id="IPR032799">
    <property type="entry name" value="TAXi_C"/>
</dbReference>
<name>A0A0D9YJS9_9ORYZ</name>
<evidence type="ECO:0000313" key="4">
    <source>
        <dbReference type="EnsemblPlants" id="OGLUM01G47620.1"/>
    </source>
</evidence>
<reference evidence="4" key="3">
    <citation type="submission" date="2018-05" db="EMBL/GenBank/DDBJ databases">
        <title>OgluRS3 (Oryza glumaepatula Reference Sequence Version 3).</title>
        <authorList>
            <person name="Zhang J."/>
            <person name="Kudrna D."/>
            <person name="Lee S."/>
            <person name="Talag J."/>
            <person name="Welchert J."/>
            <person name="Wing R.A."/>
        </authorList>
    </citation>
    <scope>NUCLEOTIDE SEQUENCE [LARGE SCALE GENOMIC DNA]</scope>
</reference>
<dbReference type="AlphaFoldDB" id="A0A0D9YJS9"/>
<feature type="domain" description="Peptidase A1" evidence="3">
    <location>
        <begin position="209"/>
        <end position="558"/>
    </location>
</feature>
<evidence type="ECO:0000256" key="2">
    <source>
        <dbReference type="ARBA" id="ARBA00022729"/>
    </source>
</evidence>
<keyword evidence="2" id="KW-0732">Signal</keyword>
<dbReference type="Gene3D" id="3.80.10.10">
    <property type="entry name" value="Ribonuclease Inhibitor"/>
    <property type="match status" value="1"/>
</dbReference>
<reference evidence="4" key="2">
    <citation type="submission" date="2015-04" db="UniProtKB">
        <authorList>
            <consortium name="EnsemblPlants"/>
        </authorList>
    </citation>
    <scope>IDENTIFICATION</scope>
</reference>
<dbReference type="GO" id="GO:0006508">
    <property type="term" value="P:proteolysis"/>
    <property type="evidence" value="ECO:0007669"/>
    <property type="project" value="InterPro"/>
</dbReference>
<dbReference type="InterPro" id="IPR032675">
    <property type="entry name" value="LRR_dom_sf"/>
</dbReference>
<dbReference type="HOGENOM" id="CLU_032185_1_0_1"/>
<dbReference type="CDD" id="cd05489">
    <property type="entry name" value="xylanase_inhibitor_I_like"/>
    <property type="match status" value="1"/>
</dbReference>
<dbReference type="Pfam" id="PF14541">
    <property type="entry name" value="TAXi_C"/>
    <property type="match status" value="1"/>
</dbReference>
<dbReference type="eggNOG" id="KOG1339">
    <property type="taxonomic scope" value="Eukaryota"/>
</dbReference>
<dbReference type="EnsemblPlants" id="OGLUM01G47620.1">
    <property type="protein sequence ID" value="OGLUM01G47620.1"/>
    <property type="gene ID" value="OGLUM01G47620"/>
</dbReference>
<dbReference type="STRING" id="40148.A0A0D9YJS9"/>
<dbReference type="SUPFAM" id="SSF52058">
    <property type="entry name" value="L domain-like"/>
    <property type="match status" value="1"/>
</dbReference>
<dbReference type="Gene3D" id="2.40.70.10">
    <property type="entry name" value="Acid Proteases"/>
    <property type="match status" value="2"/>
</dbReference>
<dbReference type="InterPro" id="IPR001461">
    <property type="entry name" value="Aspartic_peptidase_A1"/>
</dbReference>
<dbReference type="Pfam" id="PF14543">
    <property type="entry name" value="TAXi_N"/>
    <property type="match status" value="1"/>
</dbReference>
<keyword evidence="5" id="KW-1185">Reference proteome</keyword>
<reference evidence="4" key="1">
    <citation type="submission" date="2013-08" db="EMBL/GenBank/DDBJ databases">
        <title>Oryza genome evolution.</title>
        <authorList>
            <person name="Wing R.A."/>
            <person name="Panaud O."/>
            <person name="Oliveira A.C."/>
        </authorList>
    </citation>
    <scope>NUCLEOTIDE SEQUENCE</scope>
</reference>
<dbReference type="InterPro" id="IPR021109">
    <property type="entry name" value="Peptidase_aspartic_dom_sf"/>
</dbReference>
<accession>A0A0D9YJS9</accession>
<dbReference type="GO" id="GO:0004190">
    <property type="term" value="F:aspartic-type endopeptidase activity"/>
    <property type="evidence" value="ECO:0007669"/>
    <property type="project" value="InterPro"/>
</dbReference>
<evidence type="ECO:0000313" key="5">
    <source>
        <dbReference type="Proteomes" id="UP000026961"/>
    </source>
</evidence>
<dbReference type="InterPro" id="IPR033868">
    <property type="entry name" value="Xylanase_inhibitor_I-like"/>
</dbReference>
<dbReference type="Proteomes" id="UP000026961">
    <property type="component" value="Chromosome 1"/>
</dbReference>
<dbReference type="InterPro" id="IPR032861">
    <property type="entry name" value="TAXi_N"/>
</dbReference>
<dbReference type="PANTHER" id="PTHR47965:SF63">
    <property type="entry name" value="OS01G0937200 PROTEIN"/>
    <property type="match status" value="1"/>
</dbReference>
<proteinExistence type="inferred from homology"/>
<protein>
    <recommendedName>
        <fullName evidence="3">Peptidase A1 domain-containing protein</fullName>
    </recommendedName>
</protein>
<organism evidence="4">
    <name type="scientific">Oryza glumipatula</name>
    <dbReference type="NCBI Taxonomy" id="40148"/>
    <lineage>
        <taxon>Eukaryota</taxon>
        <taxon>Viridiplantae</taxon>
        <taxon>Streptophyta</taxon>
        <taxon>Embryophyta</taxon>
        <taxon>Tracheophyta</taxon>
        <taxon>Spermatophyta</taxon>
        <taxon>Magnoliopsida</taxon>
        <taxon>Liliopsida</taxon>
        <taxon>Poales</taxon>
        <taxon>Poaceae</taxon>
        <taxon>BOP clade</taxon>
        <taxon>Oryzoideae</taxon>
        <taxon>Oryzeae</taxon>
        <taxon>Oryzinae</taxon>
        <taxon>Oryza</taxon>
    </lineage>
</organism>
<dbReference type="PROSITE" id="PS51767">
    <property type="entry name" value="PEPTIDASE_A1"/>
    <property type="match status" value="1"/>
</dbReference>
<dbReference type="SUPFAM" id="SSF50630">
    <property type="entry name" value="Acid proteases"/>
    <property type="match status" value="1"/>
</dbReference>
<dbReference type="InterPro" id="IPR033121">
    <property type="entry name" value="PEPTIDASE_A1"/>
</dbReference>
<dbReference type="Gramene" id="OGLUM01G47620.1">
    <property type="protein sequence ID" value="OGLUM01G47620.1"/>
    <property type="gene ID" value="OGLUM01G47620"/>
</dbReference>
<dbReference type="PANTHER" id="PTHR47965">
    <property type="entry name" value="ASPARTYL PROTEASE-RELATED"/>
    <property type="match status" value="1"/>
</dbReference>
<comment type="similarity">
    <text evidence="1">Belongs to the peptidase A1 family.</text>
</comment>
<evidence type="ECO:0000259" key="3">
    <source>
        <dbReference type="PROSITE" id="PS51767"/>
    </source>
</evidence>
<sequence>MKNLTGLIELQLVRCEVLEIRPEGLGLLISLKKFVAIDCPKLTFLPESMKNLTALVVLRLSGYKEMETSQELFGHLASLKCIEIHGFPNLTYLPESMKNLTSLEELWLRQFNSIPEWVGQFIYLEKFGIRDSPNLISLPKSIWNLTTLKELHILNCPRLVERCQGEDANKISHIPRIELDGKRFVPQQAVEESKVQASSPEIQALVAPITKDTKTGLHTLSMSNKKYLLDLSGQLLWSPCSPSHPTVPCSSGECAAASGAHKYCNNGGRTCTARPTNPVTGERAVGDLTLTDIVANATDGKTPTSEVTVRGVVSSCAPGSLLRSLPATAAGDAGLGCGGVSLPTQLYSKLSLKRQFTVCLPSTAAAPGVAFFGSGPYNLMPPTLFDASTVLSYTDLVRSPTNPSAYSIKLRGIAMNQEAVHLPPGVLARGGGVTLDTAAPYTVLRRDVYRPFVAAFAKATARIPRMPSVAPFELCFNSSALGFTRVGYAVAPIDLVTSGGRNWTVFGSNSLAQVAGDTACLAFVDGGRAARSAVTVGAFQMENNFLLFDEAASRLGFSGTLFFIRTTCGNFNFARN</sequence>